<name>A0A0A9T5D5_ARUDO</name>
<dbReference type="EMBL" id="GBRH01248042">
    <property type="protein sequence ID" value="JAD49853.1"/>
    <property type="molecule type" value="Transcribed_RNA"/>
</dbReference>
<accession>A0A0A9T5D5</accession>
<proteinExistence type="predicted"/>
<protein>
    <submittedName>
        <fullName evidence="1">Uncharacterized protein</fullName>
    </submittedName>
</protein>
<evidence type="ECO:0000313" key="1">
    <source>
        <dbReference type="EMBL" id="JAD49853.1"/>
    </source>
</evidence>
<reference evidence="1" key="2">
    <citation type="journal article" date="2015" name="Data Brief">
        <title>Shoot transcriptome of the giant reed, Arundo donax.</title>
        <authorList>
            <person name="Barrero R.A."/>
            <person name="Guerrero F.D."/>
            <person name="Moolhuijzen P."/>
            <person name="Goolsby J.A."/>
            <person name="Tidwell J."/>
            <person name="Bellgard S.E."/>
            <person name="Bellgard M.I."/>
        </authorList>
    </citation>
    <scope>NUCLEOTIDE SEQUENCE</scope>
    <source>
        <tissue evidence="1">Shoot tissue taken approximately 20 cm above the soil surface</tissue>
    </source>
</reference>
<organism evidence="1">
    <name type="scientific">Arundo donax</name>
    <name type="common">Giant reed</name>
    <name type="synonym">Donax arundinaceus</name>
    <dbReference type="NCBI Taxonomy" id="35708"/>
    <lineage>
        <taxon>Eukaryota</taxon>
        <taxon>Viridiplantae</taxon>
        <taxon>Streptophyta</taxon>
        <taxon>Embryophyta</taxon>
        <taxon>Tracheophyta</taxon>
        <taxon>Spermatophyta</taxon>
        <taxon>Magnoliopsida</taxon>
        <taxon>Liliopsida</taxon>
        <taxon>Poales</taxon>
        <taxon>Poaceae</taxon>
        <taxon>PACMAD clade</taxon>
        <taxon>Arundinoideae</taxon>
        <taxon>Arundineae</taxon>
        <taxon>Arundo</taxon>
    </lineage>
</organism>
<reference evidence="1" key="1">
    <citation type="submission" date="2014-09" db="EMBL/GenBank/DDBJ databases">
        <authorList>
            <person name="Magalhaes I.L.F."/>
            <person name="Oliveira U."/>
            <person name="Santos F.R."/>
            <person name="Vidigal T.H.D.A."/>
            <person name="Brescovit A.D."/>
            <person name="Santos A.J."/>
        </authorList>
    </citation>
    <scope>NUCLEOTIDE SEQUENCE</scope>
    <source>
        <tissue evidence="1">Shoot tissue taken approximately 20 cm above the soil surface</tissue>
    </source>
</reference>
<sequence>MAAWLQKNSNFVGFQPSSPAIAPMDQGNRRTPSHQSYTKWHVYVYVSEKKMGRETVNVLTRKNVLAFVHRLTPSRIFRRTYRNNHECDWWYISLV</sequence>
<dbReference type="AlphaFoldDB" id="A0A0A9T5D5"/>